<comment type="caution">
    <text evidence="8">The sequence shown here is derived from an EMBL/GenBank/DDBJ whole genome shotgun (WGS) entry which is preliminary data.</text>
</comment>
<keyword evidence="5 6" id="KW-0472">Membrane</keyword>
<evidence type="ECO:0000256" key="4">
    <source>
        <dbReference type="ARBA" id="ARBA00022989"/>
    </source>
</evidence>
<accession>A0A9D1YWF7</accession>
<dbReference type="InterPro" id="IPR018076">
    <property type="entry name" value="T2SS_GspF_dom"/>
</dbReference>
<gene>
    <name evidence="8" type="ORF">H9830_09780</name>
</gene>
<organism evidence="8 9">
    <name type="scientific">Candidatus Agrococcus pullicola</name>
    <dbReference type="NCBI Taxonomy" id="2838429"/>
    <lineage>
        <taxon>Bacteria</taxon>
        <taxon>Bacillati</taxon>
        <taxon>Actinomycetota</taxon>
        <taxon>Actinomycetes</taxon>
        <taxon>Micrococcales</taxon>
        <taxon>Microbacteriaceae</taxon>
        <taxon>Agrococcus</taxon>
    </lineage>
</organism>
<keyword evidence="2" id="KW-1003">Cell membrane</keyword>
<feature type="transmembrane region" description="Helical" evidence="6">
    <location>
        <begin position="123"/>
        <end position="146"/>
    </location>
</feature>
<evidence type="ECO:0000256" key="3">
    <source>
        <dbReference type="ARBA" id="ARBA00022692"/>
    </source>
</evidence>
<proteinExistence type="predicted"/>
<evidence type="ECO:0000256" key="6">
    <source>
        <dbReference type="SAM" id="Phobius"/>
    </source>
</evidence>
<dbReference type="EMBL" id="DXDC01000298">
    <property type="protein sequence ID" value="HIY66553.1"/>
    <property type="molecule type" value="Genomic_DNA"/>
</dbReference>
<dbReference type="Pfam" id="PF00482">
    <property type="entry name" value="T2SSF"/>
    <property type="match status" value="1"/>
</dbReference>
<dbReference type="AlphaFoldDB" id="A0A9D1YWF7"/>
<comment type="subcellular location">
    <subcellularLocation>
        <location evidence="1">Cell membrane</location>
        <topology evidence="1">Multi-pass membrane protein</topology>
    </subcellularLocation>
</comment>
<evidence type="ECO:0000256" key="5">
    <source>
        <dbReference type="ARBA" id="ARBA00023136"/>
    </source>
</evidence>
<evidence type="ECO:0000313" key="9">
    <source>
        <dbReference type="Proteomes" id="UP000824005"/>
    </source>
</evidence>
<dbReference type="Proteomes" id="UP000824005">
    <property type="component" value="Unassembled WGS sequence"/>
</dbReference>
<dbReference type="PANTHER" id="PTHR35007">
    <property type="entry name" value="INTEGRAL MEMBRANE PROTEIN-RELATED"/>
    <property type="match status" value="1"/>
</dbReference>
<feature type="transmembrane region" description="Helical" evidence="6">
    <location>
        <begin position="248"/>
        <end position="271"/>
    </location>
</feature>
<reference evidence="8" key="1">
    <citation type="journal article" date="2021" name="PeerJ">
        <title>Extensive microbial diversity within the chicken gut microbiome revealed by metagenomics and culture.</title>
        <authorList>
            <person name="Gilroy R."/>
            <person name="Ravi A."/>
            <person name="Getino M."/>
            <person name="Pursley I."/>
            <person name="Horton D.L."/>
            <person name="Alikhan N.F."/>
            <person name="Baker D."/>
            <person name="Gharbi K."/>
            <person name="Hall N."/>
            <person name="Watson M."/>
            <person name="Adriaenssens E.M."/>
            <person name="Foster-Nyarko E."/>
            <person name="Jarju S."/>
            <person name="Secka A."/>
            <person name="Antonio M."/>
            <person name="Oren A."/>
            <person name="Chaudhuri R.R."/>
            <person name="La Ragione R."/>
            <person name="Hildebrand F."/>
            <person name="Pallen M.J."/>
        </authorList>
    </citation>
    <scope>NUCLEOTIDE SEQUENCE</scope>
    <source>
        <strain evidence="8">ChiGjej1B1-98</strain>
    </source>
</reference>
<dbReference type="PANTHER" id="PTHR35007:SF4">
    <property type="entry name" value="CONSERVED TRANSMEMBRANE PROTEIN-RELATED"/>
    <property type="match status" value="1"/>
</dbReference>
<sequence length="279" mass="28568">MGNSRSKSSDRDADATARAVERLAALVRGGIPFERARGYLDIAPTGDDAAQVRASLRVAERAGSGMASALDAIAAAARERAGLQRTLRTAMAGPKATARLVMLLPLLGPLLAFAMGLDPLRALTAGPIGIIAVVIGAGLMVCAWCWSRAILRTASKTDARAGLQLELLAIAVRGGLALNSAREVVSAALSEQGLEGSDDPAATEIAELSRRAGVPVGGLLEAEARAQRHSAVQEAEARAARAGVTLTVPLGVCVLPAFVLLGVVPFVLATVHGLTVPIP</sequence>
<evidence type="ECO:0000256" key="2">
    <source>
        <dbReference type="ARBA" id="ARBA00022475"/>
    </source>
</evidence>
<feature type="domain" description="Type II secretion system protein GspF" evidence="7">
    <location>
        <begin position="14"/>
        <end position="107"/>
    </location>
</feature>
<protein>
    <submittedName>
        <fullName evidence="8">Type II secretion system F family protein</fullName>
    </submittedName>
</protein>
<evidence type="ECO:0000256" key="1">
    <source>
        <dbReference type="ARBA" id="ARBA00004651"/>
    </source>
</evidence>
<keyword evidence="3 6" id="KW-0812">Transmembrane</keyword>
<dbReference type="GO" id="GO:0005886">
    <property type="term" value="C:plasma membrane"/>
    <property type="evidence" value="ECO:0007669"/>
    <property type="project" value="UniProtKB-SubCell"/>
</dbReference>
<reference evidence="8" key="2">
    <citation type="submission" date="2021-04" db="EMBL/GenBank/DDBJ databases">
        <authorList>
            <person name="Gilroy R."/>
        </authorList>
    </citation>
    <scope>NUCLEOTIDE SEQUENCE</scope>
    <source>
        <strain evidence="8">ChiGjej1B1-98</strain>
    </source>
</reference>
<evidence type="ECO:0000313" key="8">
    <source>
        <dbReference type="EMBL" id="HIY66553.1"/>
    </source>
</evidence>
<feature type="transmembrane region" description="Helical" evidence="6">
    <location>
        <begin position="96"/>
        <end position="117"/>
    </location>
</feature>
<evidence type="ECO:0000259" key="7">
    <source>
        <dbReference type="Pfam" id="PF00482"/>
    </source>
</evidence>
<keyword evidence="4 6" id="KW-1133">Transmembrane helix</keyword>
<name>A0A9D1YWF7_9MICO</name>